<organism evidence="6">
    <name type="scientific">viral metagenome</name>
    <dbReference type="NCBI Taxonomy" id="1070528"/>
    <lineage>
        <taxon>unclassified sequences</taxon>
        <taxon>metagenomes</taxon>
        <taxon>organismal metagenomes</taxon>
    </lineage>
</organism>
<reference evidence="6" key="1">
    <citation type="journal article" date="2020" name="Nature">
        <title>Giant virus diversity and host interactions through global metagenomics.</title>
        <authorList>
            <person name="Schulz F."/>
            <person name="Roux S."/>
            <person name="Paez-Espino D."/>
            <person name="Jungbluth S."/>
            <person name="Walsh D.A."/>
            <person name="Denef V.J."/>
            <person name="McMahon K.D."/>
            <person name="Konstantinidis K.T."/>
            <person name="Eloe-Fadrosh E.A."/>
            <person name="Kyrpides N.C."/>
            <person name="Woyke T."/>
        </authorList>
    </citation>
    <scope>NUCLEOTIDE SEQUENCE</scope>
    <source>
        <strain evidence="6">GVMAG-M-3300021473-15</strain>
    </source>
</reference>
<dbReference type="GO" id="GO:0030337">
    <property type="term" value="F:DNA polymerase processivity factor activity"/>
    <property type="evidence" value="ECO:0007669"/>
    <property type="project" value="InterPro"/>
</dbReference>
<comment type="similarity">
    <text evidence="1">Belongs to the PCNA family.</text>
</comment>
<evidence type="ECO:0008006" key="7">
    <source>
        <dbReference type="Google" id="ProtNLM"/>
    </source>
</evidence>
<name>A0A6C0CRH8_9ZZZZ</name>
<dbReference type="Pfam" id="PF00705">
    <property type="entry name" value="PCNA_N"/>
    <property type="match status" value="1"/>
</dbReference>
<dbReference type="InterPro" id="IPR022648">
    <property type="entry name" value="Pr_cel_nuc_antig_N"/>
</dbReference>
<feature type="region of interest" description="Disordered" evidence="3">
    <location>
        <begin position="202"/>
        <end position="223"/>
    </location>
</feature>
<dbReference type="Pfam" id="PF02747">
    <property type="entry name" value="PCNA_C"/>
    <property type="match status" value="2"/>
</dbReference>
<dbReference type="GO" id="GO:0006275">
    <property type="term" value="P:regulation of DNA replication"/>
    <property type="evidence" value="ECO:0007669"/>
    <property type="project" value="InterPro"/>
</dbReference>
<dbReference type="NCBIfam" id="TIGR00590">
    <property type="entry name" value="pcna"/>
    <property type="match status" value="1"/>
</dbReference>
<dbReference type="HAMAP" id="MF_00317">
    <property type="entry name" value="DNApol_clamp_arch"/>
    <property type="match status" value="1"/>
</dbReference>
<dbReference type="EMBL" id="MN739478">
    <property type="protein sequence ID" value="QHT06893.1"/>
    <property type="molecule type" value="Genomic_DNA"/>
</dbReference>
<feature type="domain" description="Proliferating cell nuclear antigen PCNA C-terminal" evidence="5">
    <location>
        <begin position="264"/>
        <end position="315"/>
    </location>
</feature>
<keyword evidence="2" id="KW-0238">DNA-binding</keyword>
<dbReference type="InterPro" id="IPR046938">
    <property type="entry name" value="DNA_clamp_sf"/>
</dbReference>
<dbReference type="GO" id="GO:0003677">
    <property type="term" value="F:DNA binding"/>
    <property type="evidence" value="ECO:0007669"/>
    <property type="project" value="UniProtKB-KW"/>
</dbReference>
<dbReference type="CDD" id="cd00577">
    <property type="entry name" value="PCNA"/>
    <property type="match status" value="1"/>
</dbReference>
<evidence type="ECO:0000256" key="3">
    <source>
        <dbReference type="SAM" id="MobiDB-lite"/>
    </source>
</evidence>
<feature type="domain" description="Proliferating cell nuclear antigen PCNA C-terminal" evidence="5">
    <location>
        <begin position="137"/>
        <end position="203"/>
    </location>
</feature>
<evidence type="ECO:0000256" key="2">
    <source>
        <dbReference type="ARBA" id="ARBA00023125"/>
    </source>
</evidence>
<evidence type="ECO:0000313" key="6">
    <source>
        <dbReference type="EMBL" id="QHT06893.1"/>
    </source>
</evidence>
<evidence type="ECO:0000259" key="5">
    <source>
        <dbReference type="Pfam" id="PF02747"/>
    </source>
</evidence>
<dbReference type="GO" id="GO:0006298">
    <property type="term" value="P:mismatch repair"/>
    <property type="evidence" value="ECO:0007669"/>
    <property type="project" value="TreeGrafter"/>
</dbReference>
<dbReference type="PANTHER" id="PTHR11352:SF0">
    <property type="entry name" value="PROLIFERATING CELL NUCLEAR ANTIGEN"/>
    <property type="match status" value="1"/>
</dbReference>
<protein>
    <recommendedName>
        <fullName evidence="7">Proliferating cell nuclear antigen PCNA N-terminal domain-containing protein</fullName>
    </recommendedName>
</protein>
<dbReference type="GO" id="GO:0006272">
    <property type="term" value="P:leading strand elongation"/>
    <property type="evidence" value="ECO:0007669"/>
    <property type="project" value="TreeGrafter"/>
</dbReference>
<dbReference type="SUPFAM" id="SSF55979">
    <property type="entry name" value="DNA clamp"/>
    <property type="match status" value="2"/>
</dbReference>
<dbReference type="InterPro" id="IPR022649">
    <property type="entry name" value="Pr_cel_nuc_antig_C"/>
</dbReference>
<dbReference type="InterPro" id="IPR000730">
    <property type="entry name" value="Pr_cel_nuc_antig"/>
</dbReference>
<dbReference type="Gene3D" id="3.70.10.10">
    <property type="match status" value="1"/>
</dbReference>
<dbReference type="GO" id="GO:0043626">
    <property type="term" value="C:PCNA complex"/>
    <property type="evidence" value="ECO:0007669"/>
    <property type="project" value="TreeGrafter"/>
</dbReference>
<feature type="domain" description="Proliferating cell nuclear antigen PCNA N-terminal" evidence="4">
    <location>
        <begin position="8"/>
        <end position="132"/>
    </location>
</feature>
<evidence type="ECO:0000259" key="4">
    <source>
        <dbReference type="Pfam" id="PF00705"/>
    </source>
</evidence>
<dbReference type="PRINTS" id="PR00339">
    <property type="entry name" value="PCNACYCLIN"/>
</dbReference>
<dbReference type="GO" id="GO:0019985">
    <property type="term" value="P:translesion synthesis"/>
    <property type="evidence" value="ECO:0007669"/>
    <property type="project" value="TreeGrafter"/>
</dbReference>
<proteinExistence type="inferred from homology"/>
<dbReference type="AlphaFoldDB" id="A0A6C0CRH8"/>
<accession>A0A6C0CRH8</accession>
<evidence type="ECO:0000256" key="1">
    <source>
        <dbReference type="ARBA" id="ARBA00010462"/>
    </source>
</evidence>
<dbReference type="PANTHER" id="PTHR11352">
    <property type="entry name" value="PROLIFERATING CELL NUCLEAR ANTIGEN"/>
    <property type="match status" value="1"/>
</dbReference>
<sequence length="319" mass="36544">MNTSNILMEFRTIQASVIKNLFESIKEILVDVNIMFNENSMQCTAIDGNKVALVHFQLDTHRFEYYNCQPGPPLIIGINMNSIYKLIKPVTPGDTIIMKVYKNERCKLYIIIENTEKHTRTSSVLKLLDIDQEIIDIPDVEFDNIITIPCSDFQRHCKDIMTVSDKVTFLCHENMFAMKCTGDFADLMIEIQQPTKSNAIENSESQLNDDVHEPNTKKKHRHKSKKQVTPDFLVLQPSLPENTPSCLDDSFINDEICDRFTDVNITGTFSLKYVNLFIKSSSLCSNVEIYLKKGYPLILIYRIGSLGKVQFCLAPNHDD</sequence>